<evidence type="ECO:0000256" key="4">
    <source>
        <dbReference type="ARBA" id="ARBA00023204"/>
    </source>
</evidence>
<dbReference type="GO" id="GO:0032300">
    <property type="term" value="C:mismatch repair complex"/>
    <property type="evidence" value="ECO:0007669"/>
    <property type="project" value="InterPro"/>
</dbReference>
<evidence type="ECO:0000259" key="8">
    <source>
        <dbReference type="SMART" id="SM01340"/>
    </source>
</evidence>
<dbReference type="CDD" id="cd16926">
    <property type="entry name" value="HATPase_MutL-MLH-PMS-like"/>
    <property type="match status" value="1"/>
</dbReference>
<feature type="region of interest" description="Disordered" evidence="6">
    <location>
        <begin position="368"/>
        <end position="389"/>
    </location>
</feature>
<feature type="domain" description="MutL C-terminal dimerisation" evidence="7">
    <location>
        <begin position="435"/>
        <end position="579"/>
    </location>
</feature>
<dbReference type="Pfam" id="PF01119">
    <property type="entry name" value="DNA_mis_repair"/>
    <property type="match status" value="1"/>
</dbReference>
<evidence type="ECO:0000256" key="5">
    <source>
        <dbReference type="HAMAP-Rule" id="MF_00149"/>
    </source>
</evidence>
<dbReference type="SMART" id="SM01340">
    <property type="entry name" value="DNA_mis_repair"/>
    <property type="match status" value="1"/>
</dbReference>
<comment type="similarity">
    <text evidence="1 5">Belongs to the DNA mismatch repair MutL/HexB family.</text>
</comment>
<dbReference type="PANTHER" id="PTHR10073">
    <property type="entry name" value="DNA MISMATCH REPAIR PROTEIN MLH, PMS, MUTL"/>
    <property type="match status" value="1"/>
</dbReference>
<dbReference type="InterPro" id="IPR013507">
    <property type="entry name" value="DNA_mismatch_S5_2-like"/>
</dbReference>
<comment type="function">
    <text evidence="5">This protein is involved in the repair of mismatches in DNA. It is required for dam-dependent methyl-directed DNA mismatch repair. May act as a 'molecular matchmaker', a protein that promotes the formation of a stable complex between two or more DNA-binding proteins in an ATP-dependent manner without itself being part of a final effector complex.</text>
</comment>
<dbReference type="GO" id="GO:0016887">
    <property type="term" value="F:ATP hydrolysis activity"/>
    <property type="evidence" value="ECO:0007669"/>
    <property type="project" value="InterPro"/>
</dbReference>
<feature type="region of interest" description="Disordered" evidence="6">
    <location>
        <begin position="411"/>
        <end position="433"/>
    </location>
</feature>
<dbReference type="InterPro" id="IPR002099">
    <property type="entry name" value="MutL/Mlh/PMS"/>
</dbReference>
<dbReference type="Gene3D" id="3.30.565.10">
    <property type="entry name" value="Histidine kinase-like ATPase, C-terminal domain"/>
    <property type="match status" value="1"/>
</dbReference>
<dbReference type="SUPFAM" id="SSF54211">
    <property type="entry name" value="Ribosomal protein S5 domain 2-like"/>
    <property type="match status" value="1"/>
</dbReference>
<dbReference type="OrthoDB" id="9763467at2"/>
<dbReference type="CDD" id="cd00782">
    <property type="entry name" value="MutL_Trans"/>
    <property type="match status" value="1"/>
</dbReference>
<dbReference type="Gene3D" id="3.30.1540.20">
    <property type="entry name" value="MutL, C-terminal domain, dimerisation subdomain"/>
    <property type="match status" value="1"/>
</dbReference>
<comment type="caution">
    <text evidence="9">The sequence shown here is derived from an EMBL/GenBank/DDBJ whole genome shotgun (WGS) entry which is preliminary data.</text>
</comment>
<gene>
    <name evidence="5" type="primary">mutL</name>
    <name evidence="9" type="ORF">C7T94_05460</name>
</gene>
<dbReference type="InterPro" id="IPR020568">
    <property type="entry name" value="Ribosomal_Su5_D2-typ_SF"/>
</dbReference>
<dbReference type="NCBIfam" id="TIGR00585">
    <property type="entry name" value="mutl"/>
    <property type="match status" value="1"/>
</dbReference>
<name>A0A2T3HPZ9_9SPHI</name>
<dbReference type="InterPro" id="IPR038973">
    <property type="entry name" value="MutL/Mlh/Pms-like"/>
</dbReference>
<evidence type="ECO:0000256" key="6">
    <source>
        <dbReference type="SAM" id="MobiDB-lite"/>
    </source>
</evidence>
<dbReference type="InterPro" id="IPR020667">
    <property type="entry name" value="DNA_mismatch_repair_MutL"/>
</dbReference>
<dbReference type="SMART" id="SM00853">
    <property type="entry name" value="MutL_C"/>
    <property type="match status" value="1"/>
</dbReference>
<dbReference type="HAMAP" id="MF_00149">
    <property type="entry name" value="DNA_mis_repair"/>
    <property type="match status" value="1"/>
</dbReference>
<dbReference type="GO" id="GO:0005524">
    <property type="term" value="F:ATP binding"/>
    <property type="evidence" value="ECO:0007669"/>
    <property type="project" value="InterPro"/>
</dbReference>
<dbReference type="Gene3D" id="3.30.230.10">
    <property type="match status" value="1"/>
</dbReference>
<dbReference type="Gene3D" id="3.30.1370.100">
    <property type="entry name" value="MutL, C-terminal domain, regulatory subdomain"/>
    <property type="match status" value="1"/>
</dbReference>
<proteinExistence type="inferred from homology"/>
<dbReference type="GO" id="GO:0030983">
    <property type="term" value="F:mismatched DNA binding"/>
    <property type="evidence" value="ECO:0007669"/>
    <property type="project" value="InterPro"/>
</dbReference>
<evidence type="ECO:0000256" key="2">
    <source>
        <dbReference type="ARBA" id="ARBA00021975"/>
    </source>
</evidence>
<dbReference type="EMBL" id="PYLS01000004">
    <property type="protein sequence ID" value="PST84522.1"/>
    <property type="molecule type" value="Genomic_DNA"/>
</dbReference>
<dbReference type="GO" id="GO:0006298">
    <property type="term" value="P:mismatch repair"/>
    <property type="evidence" value="ECO:0007669"/>
    <property type="project" value="UniProtKB-UniRule"/>
</dbReference>
<dbReference type="PANTHER" id="PTHR10073:SF12">
    <property type="entry name" value="DNA MISMATCH REPAIR PROTEIN MLH1"/>
    <property type="match status" value="1"/>
</dbReference>
<dbReference type="InterPro" id="IPR042120">
    <property type="entry name" value="MutL_C_dimsub"/>
</dbReference>
<dbReference type="Pfam" id="PF13589">
    <property type="entry name" value="HATPase_c_3"/>
    <property type="match status" value="1"/>
</dbReference>
<keyword evidence="3 5" id="KW-0227">DNA damage</keyword>
<dbReference type="Proteomes" id="UP000240912">
    <property type="component" value="Unassembled WGS sequence"/>
</dbReference>
<dbReference type="InterPro" id="IPR014790">
    <property type="entry name" value="MutL_C"/>
</dbReference>
<dbReference type="InterPro" id="IPR042121">
    <property type="entry name" value="MutL_C_regsub"/>
</dbReference>
<keyword evidence="10" id="KW-1185">Reference proteome</keyword>
<evidence type="ECO:0000313" key="9">
    <source>
        <dbReference type="EMBL" id="PST84522.1"/>
    </source>
</evidence>
<reference evidence="9 10" key="1">
    <citation type="submission" date="2018-03" db="EMBL/GenBank/DDBJ databases">
        <authorList>
            <person name="Keele B.F."/>
        </authorList>
    </citation>
    <scope>NUCLEOTIDE SEQUENCE [LARGE SCALE GENOMIC DNA]</scope>
    <source>
        <strain evidence="9 10">YL28-9</strain>
    </source>
</reference>
<feature type="domain" description="DNA mismatch repair protein S5" evidence="8">
    <location>
        <begin position="209"/>
        <end position="327"/>
    </location>
</feature>
<organism evidence="9 10">
    <name type="scientific">Pedobacter yulinensis</name>
    <dbReference type="NCBI Taxonomy" id="2126353"/>
    <lineage>
        <taxon>Bacteria</taxon>
        <taxon>Pseudomonadati</taxon>
        <taxon>Bacteroidota</taxon>
        <taxon>Sphingobacteriia</taxon>
        <taxon>Sphingobacteriales</taxon>
        <taxon>Sphingobacteriaceae</taxon>
        <taxon>Pedobacter</taxon>
    </lineage>
</organism>
<keyword evidence="4 5" id="KW-0234">DNA repair</keyword>
<accession>A0A2T3HPZ9</accession>
<sequence>MTDVIHLLPDAVANQIAAGEVIQRPASAVKELLENSIDAGADKIQLIVKDAGKALIQTIDNGCGMSVTDARMCFERHATSKVKKAEDLFAIRTMGFRGEAMASIAAIAQVEMKTRRHEDEIGTCISIEGAEVINQEPVAVAAGTQIAIKNLFFNTPARRNFLKSNPVEMRHIIDEFQRVAMAHPQVFFSLHHDGQEVFHLPKGTLKQRIVHLFGSNYNERLVPVEEETTIINIKGFIGKPQFAKKTRGEQFFFVNNRFIKDGYLNHAVASAFDELLPDDSFPMYVLFIEIDPAKIDVNVHPTKTEIKYLDEKSIYAILKSAVKRSIGRYNISPTLDFNQETGFSGMITPKAPEDIIPPSISFNPEFNPFNTGEDGKPAGGNGYTRSGGSYQPVASTKNWGSLYEISRQPFQEQGELHPEQDSSQSEALAHPQPKQLMQVHNRYIVSQIKSGIMLIDQQAAHERILYERFLLHLEDRKGASQQSLFPQTITLSAQDYELVKNLLDDIKSLGFEVREFGKNTLVVEGIPVDLGSTNINEIQLFEQLIEGFKNSQQELKLDKRDRLARSLARNSAIKSGVPLGQEEMNTLINQLFACETPNFSISGKPVIQTIGLAELDKKFDK</sequence>
<dbReference type="InterPro" id="IPR036890">
    <property type="entry name" value="HATPase_C_sf"/>
</dbReference>
<dbReference type="AlphaFoldDB" id="A0A2T3HPZ9"/>
<evidence type="ECO:0000256" key="1">
    <source>
        <dbReference type="ARBA" id="ARBA00006082"/>
    </source>
</evidence>
<dbReference type="SUPFAM" id="SSF118116">
    <property type="entry name" value="DNA mismatch repair protein MutL"/>
    <property type="match status" value="1"/>
</dbReference>
<dbReference type="Pfam" id="PF08676">
    <property type="entry name" value="MutL_C"/>
    <property type="match status" value="1"/>
</dbReference>
<evidence type="ECO:0000256" key="3">
    <source>
        <dbReference type="ARBA" id="ARBA00022763"/>
    </source>
</evidence>
<dbReference type="InterPro" id="IPR014721">
    <property type="entry name" value="Ribsml_uS5_D2-typ_fold_subgr"/>
</dbReference>
<evidence type="ECO:0000313" key="10">
    <source>
        <dbReference type="Proteomes" id="UP000240912"/>
    </source>
</evidence>
<dbReference type="InterPro" id="IPR037198">
    <property type="entry name" value="MutL_C_sf"/>
</dbReference>
<dbReference type="GO" id="GO:0140664">
    <property type="term" value="F:ATP-dependent DNA damage sensor activity"/>
    <property type="evidence" value="ECO:0007669"/>
    <property type="project" value="InterPro"/>
</dbReference>
<evidence type="ECO:0000259" key="7">
    <source>
        <dbReference type="SMART" id="SM00853"/>
    </source>
</evidence>
<protein>
    <recommendedName>
        <fullName evidence="2 5">DNA mismatch repair protein MutL</fullName>
    </recommendedName>
</protein>
<dbReference type="SUPFAM" id="SSF55874">
    <property type="entry name" value="ATPase domain of HSP90 chaperone/DNA topoisomerase II/histidine kinase"/>
    <property type="match status" value="1"/>
</dbReference>
<dbReference type="FunFam" id="3.30.565.10:FF:000003">
    <property type="entry name" value="DNA mismatch repair endonuclease MutL"/>
    <property type="match status" value="1"/>
</dbReference>
<dbReference type="RefSeq" id="WP_107214694.1">
    <property type="nucleotide sequence ID" value="NZ_KZ686268.1"/>
</dbReference>